<dbReference type="SUPFAM" id="SSF56801">
    <property type="entry name" value="Acetyl-CoA synthetase-like"/>
    <property type="match status" value="1"/>
</dbReference>
<dbReference type="Proteomes" id="UP000734854">
    <property type="component" value="Unassembled WGS sequence"/>
</dbReference>
<sequence>MAIIVCLEAESPIPELTVIIGLEALVYLTVRYPDEEAGQIPLAFVVRQPGSTITEEEVIDFVRKQVHLCSGYHIIMKAALNDSFSSILQHFVEPHKKVRRAVFISSIPKSLAGKILRRELINQALSLLNLSYN</sequence>
<dbReference type="PANTHER" id="PTHR24096:SF251">
    <property type="entry name" value="4-COUMARATE--COA LIGASE-LIKE 9"/>
    <property type="match status" value="1"/>
</dbReference>
<dbReference type="EMBL" id="JACMSC010000005">
    <property type="protein sequence ID" value="KAG6521803.1"/>
    <property type="molecule type" value="Genomic_DNA"/>
</dbReference>
<name>A0A8J5LN84_ZINOF</name>
<keyword evidence="3" id="KW-0067">ATP-binding</keyword>
<protein>
    <recommendedName>
        <fullName evidence="4">AMP-binding enzyme C-terminal domain-containing protein</fullName>
    </recommendedName>
</protein>
<keyword evidence="3" id="KW-0547">Nucleotide-binding</keyword>
<evidence type="ECO:0000256" key="2">
    <source>
        <dbReference type="ARBA" id="ARBA00022598"/>
    </source>
</evidence>
<evidence type="ECO:0000313" key="5">
    <source>
        <dbReference type="EMBL" id="KAG6521803.1"/>
    </source>
</evidence>
<accession>A0A8J5LN84</accession>
<dbReference type="PANTHER" id="PTHR24096">
    <property type="entry name" value="LONG-CHAIN-FATTY-ACID--COA LIGASE"/>
    <property type="match status" value="1"/>
</dbReference>
<evidence type="ECO:0000259" key="4">
    <source>
        <dbReference type="Pfam" id="PF13193"/>
    </source>
</evidence>
<dbReference type="GO" id="GO:0005524">
    <property type="term" value="F:ATP binding"/>
    <property type="evidence" value="ECO:0007669"/>
    <property type="project" value="UniProtKB-KW"/>
</dbReference>
<reference evidence="5 6" key="1">
    <citation type="submission" date="2020-08" db="EMBL/GenBank/DDBJ databases">
        <title>Plant Genome Project.</title>
        <authorList>
            <person name="Zhang R.-G."/>
        </authorList>
    </citation>
    <scope>NUCLEOTIDE SEQUENCE [LARGE SCALE GENOMIC DNA]</scope>
    <source>
        <tissue evidence="5">Rhizome</tissue>
    </source>
</reference>
<dbReference type="InterPro" id="IPR045851">
    <property type="entry name" value="AMP-bd_C_sf"/>
</dbReference>
<dbReference type="Gene3D" id="3.30.300.30">
    <property type="match status" value="1"/>
</dbReference>
<keyword evidence="6" id="KW-1185">Reference proteome</keyword>
<dbReference type="GO" id="GO:0016405">
    <property type="term" value="F:CoA-ligase activity"/>
    <property type="evidence" value="ECO:0007669"/>
    <property type="project" value="UniProtKB-ARBA"/>
</dbReference>
<evidence type="ECO:0000256" key="1">
    <source>
        <dbReference type="ARBA" id="ARBA00006432"/>
    </source>
</evidence>
<evidence type="ECO:0000256" key="3">
    <source>
        <dbReference type="ARBA" id="ARBA00022840"/>
    </source>
</evidence>
<dbReference type="AlphaFoldDB" id="A0A8J5LN84"/>
<dbReference type="Pfam" id="PF13193">
    <property type="entry name" value="AMP-binding_C"/>
    <property type="match status" value="1"/>
</dbReference>
<gene>
    <name evidence="5" type="ORF">ZIOFF_018936</name>
</gene>
<proteinExistence type="inferred from homology"/>
<evidence type="ECO:0000313" key="6">
    <source>
        <dbReference type="Proteomes" id="UP000734854"/>
    </source>
</evidence>
<comment type="caution">
    <text evidence="5">The sequence shown here is derived from an EMBL/GenBank/DDBJ whole genome shotgun (WGS) entry which is preliminary data.</text>
</comment>
<dbReference type="InterPro" id="IPR025110">
    <property type="entry name" value="AMP-bd_C"/>
</dbReference>
<feature type="domain" description="AMP-binding enzyme C-terminal" evidence="4">
    <location>
        <begin position="32"/>
        <end position="114"/>
    </location>
</feature>
<comment type="similarity">
    <text evidence="1">Belongs to the ATP-dependent AMP-binding enzyme family.</text>
</comment>
<organism evidence="5 6">
    <name type="scientific">Zingiber officinale</name>
    <name type="common">Ginger</name>
    <name type="synonym">Amomum zingiber</name>
    <dbReference type="NCBI Taxonomy" id="94328"/>
    <lineage>
        <taxon>Eukaryota</taxon>
        <taxon>Viridiplantae</taxon>
        <taxon>Streptophyta</taxon>
        <taxon>Embryophyta</taxon>
        <taxon>Tracheophyta</taxon>
        <taxon>Spermatophyta</taxon>
        <taxon>Magnoliopsida</taxon>
        <taxon>Liliopsida</taxon>
        <taxon>Zingiberales</taxon>
        <taxon>Zingiberaceae</taxon>
        <taxon>Zingiber</taxon>
    </lineage>
</organism>
<keyword evidence="2" id="KW-0436">Ligase</keyword>
<dbReference type="GO" id="GO:0016878">
    <property type="term" value="F:acid-thiol ligase activity"/>
    <property type="evidence" value="ECO:0007669"/>
    <property type="project" value="UniProtKB-ARBA"/>
</dbReference>